<dbReference type="PANTHER" id="PTHR47797:SF1">
    <property type="entry name" value="CYTOCHROME B561 DOMAIN-CONTAINING PROTEIN-RELATED"/>
    <property type="match status" value="1"/>
</dbReference>
<keyword evidence="5 8" id="KW-1133">Transmembrane helix</keyword>
<evidence type="ECO:0000256" key="8">
    <source>
        <dbReference type="SAM" id="Phobius"/>
    </source>
</evidence>
<feature type="domain" description="Cytochrome b561" evidence="10">
    <location>
        <begin position="222"/>
        <end position="343"/>
    </location>
</feature>
<comment type="subcellular location">
    <subcellularLocation>
        <location evidence="1">Membrane</location>
    </subcellularLocation>
</comment>
<feature type="transmembrane region" description="Helical" evidence="8">
    <location>
        <begin position="251"/>
        <end position="273"/>
    </location>
</feature>
<keyword evidence="12" id="KW-1185">Reference proteome</keyword>
<sequence length="480" mass="52034">MRFSSLAVIGVAAFALAEKATLSKECPFDQVCYQLNIPNNTATTGKGDIFFQIHASTDYRWVGLGQGDTMRGANIFLIYQSANGKNVTLSPRYGVGNEEPLWDPRADVELLEGSGVKDGWMTANVRCGDCDRWAAGVMNFQSDSGDWIAAMRKDDPLMSDDLEESLQQHDESKSYEWPLNNAKGGDEANPFVAGAATTVTNSDSSSDSQGSKAWVMEHLPKIHGSLATLVFVILFPIGGILIRVANFRGGIWIHVGVQIVAWIAAIGVVASGIRLATTLKLFVRAHPIIGMVLAVLLIGQPVYGIIHHRMFKKMGQRTGWSYAHLTIGRAVIFGGMINGGLGIMLAGDADQKTVIGYSVIAGVLGILYIAAIIWGERRRKRTKMGATGFPPSEDQARLINRGDGQGLAEPQGQEMKPLWLGKERGHDRTSTEYAPLEAGEGYGEPSHSRSHSRAPSPTPSGRYSDRRSVSMDGRARISMT</sequence>
<comment type="caution">
    <text evidence="11">The sequence shown here is derived from an EMBL/GenBank/DDBJ whole genome shotgun (WGS) entry which is preliminary data.</text>
</comment>
<dbReference type="Gene3D" id="1.20.120.1770">
    <property type="match status" value="1"/>
</dbReference>
<organism evidence="11 12">
    <name type="scientific">Extremus antarcticus</name>
    <dbReference type="NCBI Taxonomy" id="702011"/>
    <lineage>
        <taxon>Eukaryota</taxon>
        <taxon>Fungi</taxon>
        <taxon>Dikarya</taxon>
        <taxon>Ascomycota</taxon>
        <taxon>Pezizomycotina</taxon>
        <taxon>Dothideomycetes</taxon>
        <taxon>Dothideomycetidae</taxon>
        <taxon>Mycosphaerellales</taxon>
        <taxon>Extremaceae</taxon>
        <taxon>Extremus</taxon>
    </lineage>
</organism>
<accession>A0AAJ0GCS8</accession>
<keyword evidence="3 8" id="KW-0812">Transmembrane</keyword>
<dbReference type="SMART" id="SM00665">
    <property type="entry name" value="B561"/>
    <property type="match status" value="1"/>
</dbReference>
<feature type="transmembrane region" description="Helical" evidence="8">
    <location>
        <begin position="285"/>
        <end position="306"/>
    </location>
</feature>
<dbReference type="Gene3D" id="2.60.40.1210">
    <property type="entry name" value="Cellobiose dehydrogenase, cytochrome domain"/>
    <property type="match status" value="1"/>
</dbReference>
<dbReference type="GO" id="GO:0016020">
    <property type="term" value="C:membrane"/>
    <property type="evidence" value="ECO:0007669"/>
    <property type="project" value="UniProtKB-SubCell"/>
</dbReference>
<feature type="compositionally biased region" description="Basic and acidic residues" evidence="7">
    <location>
        <begin position="463"/>
        <end position="480"/>
    </location>
</feature>
<dbReference type="PANTHER" id="PTHR47797">
    <property type="entry name" value="DEHYDROGENASE, PUTATIVE (AFU_ORTHOLOGUE AFUA_8G05805)-RELATED"/>
    <property type="match status" value="1"/>
</dbReference>
<evidence type="ECO:0000256" key="7">
    <source>
        <dbReference type="SAM" id="MobiDB-lite"/>
    </source>
</evidence>
<dbReference type="EMBL" id="JAWDJX010000012">
    <property type="protein sequence ID" value="KAK3054298.1"/>
    <property type="molecule type" value="Genomic_DNA"/>
</dbReference>
<dbReference type="Pfam" id="PF16010">
    <property type="entry name" value="CDH-cyt"/>
    <property type="match status" value="1"/>
</dbReference>
<evidence type="ECO:0000313" key="12">
    <source>
        <dbReference type="Proteomes" id="UP001271007"/>
    </source>
</evidence>
<keyword evidence="6 8" id="KW-0472">Membrane</keyword>
<evidence type="ECO:0000259" key="10">
    <source>
        <dbReference type="SMART" id="SM00665"/>
    </source>
</evidence>
<evidence type="ECO:0000256" key="9">
    <source>
        <dbReference type="SAM" id="SignalP"/>
    </source>
</evidence>
<name>A0AAJ0GCS8_9PEZI</name>
<evidence type="ECO:0000256" key="1">
    <source>
        <dbReference type="ARBA" id="ARBA00004370"/>
    </source>
</evidence>
<evidence type="ECO:0000256" key="2">
    <source>
        <dbReference type="ARBA" id="ARBA00022448"/>
    </source>
</evidence>
<dbReference type="AlphaFoldDB" id="A0AAJ0GCS8"/>
<evidence type="ECO:0000256" key="6">
    <source>
        <dbReference type="ARBA" id="ARBA00023136"/>
    </source>
</evidence>
<gene>
    <name evidence="11" type="ORF">LTR09_004566</name>
</gene>
<protein>
    <recommendedName>
        <fullName evidence="10">Cytochrome b561 domain-containing protein</fullName>
    </recommendedName>
</protein>
<dbReference type="CDD" id="cd09630">
    <property type="entry name" value="CDH_like_cytochrome"/>
    <property type="match status" value="1"/>
</dbReference>
<reference evidence="11" key="1">
    <citation type="submission" date="2023-04" db="EMBL/GenBank/DDBJ databases">
        <title>Black Yeasts Isolated from many extreme environments.</title>
        <authorList>
            <person name="Coleine C."/>
            <person name="Stajich J.E."/>
            <person name="Selbmann L."/>
        </authorList>
    </citation>
    <scope>NUCLEOTIDE SEQUENCE</scope>
    <source>
        <strain evidence="11">CCFEE 5312</strain>
    </source>
</reference>
<keyword evidence="2" id="KW-0813">Transport</keyword>
<evidence type="ECO:0000256" key="5">
    <source>
        <dbReference type="ARBA" id="ARBA00022989"/>
    </source>
</evidence>
<evidence type="ECO:0000256" key="4">
    <source>
        <dbReference type="ARBA" id="ARBA00022982"/>
    </source>
</evidence>
<feature type="transmembrane region" description="Helical" evidence="8">
    <location>
        <begin position="353"/>
        <end position="374"/>
    </location>
</feature>
<dbReference type="Proteomes" id="UP001271007">
    <property type="component" value="Unassembled WGS sequence"/>
</dbReference>
<dbReference type="InterPro" id="IPR015920">
    <property type="entry name" value="Cellobiose_DH-like_cyt"/>
</dbReference>
<feature type="region of interest" description="Disordered" evidence="7">
    <location>
        <begin position="383"/>
        <end position="480"/>
    </location>
</feature>
<keyword evidence="4" id="KW-0249">Electron transport</keyword>
<feature type="compositionally biased region" description="Basic and acidic residues" evidence="7">
    <location>
        <begin position="421"/>
        <end position="430"/>
    </location>
</feature>
<feature type="transmembrane region" description="Helical" evidence="8">
    <location>
        <begin position="226"/>
        <end position="244"/>
    </location>
</feature>
<feature type="transmembrane region" description="Helical" evidence="8">
    <location>
        <begin position="327"/>
        <end position="347"/>
    </location>
</feature>
<keyword evidence="9" id="KW-0732">Signal</keyword>
<dbReference type="SUPFAM" id="SSF49344">
    <property type="entry name" value="CBD9-like"/>
    <property type="match status" value="1"/>
</dbReference>
<feature type="signal peptide" evidence="9">
    <location>
        <begin position="1"/>
        <end position="23"/>
    </location>
</feature>
<evidence type="ECO:0000256" key="3">
    <source>
        <dbReference type="ARBA" id="ARBA00022692"/>
    </source>
</evidence>
<proteinExistence type="predicted"/>
<evidence type="ECO:0000313" key="11">
    <source>
        <dbReference type="EMBL" id="KAK3054298.1"/>
    </source>
</evidence>
<dbReference type="CDD" id="cd08760">
    <property type="entry name" value="Cyt_b561_FRRS1_like"/>
    <property type="match status" value="1"/>
</dbReference>
<feature type="chain" id="PRO_5042548471" description="Cytochrome b561 domain-containing protein" evidence="9">
    <location>
        <begin position="24"/>
        <end position="480"/>
    </location>
</feature>
<dbReference type="InterPro" id="IPR006593">
    <property type="entry name" value="Cyt_b561/ferric_Rdtase_TM"/>
</dbReference>